<dbReference type="EMBL" id="CP017717">
    <property type="protein sequence ID" value="AQZ69476.1"/>
    <property type="molecule type" value="Genomic_DNA"/>
</dbReference>
<evidence type="ECO:0000313" key="2">
    <source>
        <dbReference type="Proteomes" id="UP000190797"/>
    </source>
</evidence>
<gene>
    <name evidence="1" type="ORF">BKM31_55535</name>
</gene>
<accession>A0A1V0AGZ5</accession>
<proteinExistence type="predicted"/>
<dbReference type="Proteomes" id="UP000190797">
    <property type="component" value="Chromosome"/>
</dbReference>
<name>A0A1V0AGZ5_9ACTN</name>
<organism evidence="1 2">
    <name type="scientific">[Actinomadura] parvosata subsp. kistnae</name>
    <dbReference type="NCBI Taxonomy" id="1909395"/>
    <lineage>
        <taxon>Bacteria</taxon>
        <taxon>Bacillati</taxon>
        <taxon>Actinomycetota</taxon>
        <taxon>Actinomycetes</taxon>
        <taxon>Streptosporangiales</taxon>
        <taxon>Streptosporangiaceae</taxon>
        <taxon>Nonomuraea</taxon>
    </lineage>
</organism>
<protein>
    <submittedName>
        <fullName evidence="1">Uncharacterized protein</fullName>
    </submittedName>
</protein>
<sequence>MGVLLSAGEVCKDGSAGLLEAGADRVGSDAELLGDLGRGVVTEPPGHDLALPGWERAERLQDDLTRLPLCGLFGAGQERCRFRHWVERLFARVGEMPDQGP</sequence>
<keyword evidence="2" id="KW-1185">Reference proteome</keyword>
<reference evidence="2" key="1">
    <citation type="journal article" date="2017" name="Med. Chem. Commun.">
        <title>Nonomuraea sp. ATCC 55076 harbours the largest actinomycete chromosome to date and the kistamicin biosynthetic gene cluster.</title>
        <authorList>
            <person name="Nazari B."/>
            <person name="Forneris C.C."/>
            <person name="Gibson M.I."/>
            <person name="Moon K."/>
            <person name="Schramma K.R."/>
            <person name="Seyedsayamdost M.R."/>
        </authorList>
    </citation>
    <scope>NUCLEOTIDE SEQUENCE [LARGE SCALE GENOMIC DNA]</scope>
    <source>
        <strain evidence="2">ATCC 55076</strain>
    </source>
</reference>
<dbReference type="KEGG" id="noa:BKM31_55535"/>
<evidence type="ECO:0000313" key="1">
    <source>
        <dbReference type="EMBL" id="AQZ69476.1"/>
    </source>
</evidence>
<dbReference type="AlphaFoldDB" id="A0A1V0AGZ5"/>